<protein>
    <recommendedName>
        <fullName evidence="9">Importin N-terminal domain-containing protein</fullName>
    </recommendedName>
</protein>
<name>A0A085LX51_9BILA</name>
<dbReference type="Pfam" id="PF15295">
    <property type="entry name" value="CCDC50_N"/>
    <property type="match status" value="1"/>
</dbReference>
<dbReference type="InterPro" id="IPR057941">
    <property type="entry name" value="TPR_TNPO3_IPO13_2nd"/>
</dbReference>
<feature type="transmembrane region" description="Helical" evidence="3">
    <location>
        <begin position="944"/>
        <end position="964"/>
    </location>
</feature>
<sequence>MAVETLPFTIDNVRAAITSLYAVPPVANIPEVNKWLMTFQTQPISWEICAALILETENNVLVTFAGQTLRRKVQNRFDDLDPSMYDGLREALVASIRAIDYNKNRTAVTQVCLTLGGMYMKVGTWQNIVGDLFPRLNDTKENTLKFLLLVTLFMQDLRDNATKTSATRRAQIVNRLKENGEMLLGVTIQLFSSSEPEEAVNRIVLQAFAAYISVILSLEGALRCRLMECAFEFMASTSVSIAVHGAAAECIVEVLVKFDALMEFEEGENTPIGYVFARVSELRPVVLEAIQNKDTDRLINFARVYVELAKALTLVMVVSTGTNQGAMKPVGWILELMEYQNYAILEASGEFWYYFSEVLYQTTEAAQNANAFRAFVARLMSMFFRQCRFEHDFDGVPPDMADFEEFRAKVSEIIKDVVFIIGSNKLLEQALKLMQGKDGWENVECAMFLMSCVVGNCVSNFADDVLVPVVSGIVSLGQEAPLALWYTSAVFVTEISEWFETRPQLLGKAFLFLMTCIARSSSLARVACVALTAICQDCAQLLVSHTDWCVRTLFASLDSSVPEAIPLELIKSVVAVVLWLPEKERSAKFHEVASRFCDDLLNVGVVNSEPVAQKKLALHLDRLSMLLLNVSVDMPEDKVHPLQECSVEIYEAVIKCIESNVKNSTVAERGCRALRYLIRSLGVHSLPLLEGLATKVFTFYQMTTHSCFLYLASILVDEFGADQRFVPGFLQMLQVLVPHALQVLNSYPSKKEVANTVEDLYRLGMRFAKKAPLQMFGADFFPPLLINAVEALKLDDLEALESDIKFLDEVLTNIVRIGKTDEAQSVQPTVLLIGRSGEALVNNLLGALVNVPPYPWYRRLAAVLFMMKQLYPQDFPGWMNSTYTLMSTRLMNEADVAKLHSILGEIFACLKRRSRFFGRADKNKSIITGWQYMLCCSFEKRLPFGPLVTCILFFVFCQMFMTSLGSHYCNVGMPLERENDGKSEEEEERVDLSKGWSHFELSALSGGAPFAMMITVRNTRASNANAIPVDFRHSVCRLVARIKVDRFLFACIVPMPSAQGCLFIWTIIVRRQWREVEDFSLAQKLQEVEFQKHYNCNREERQHMGTDVRLSKREQLAEECRYRLERLNQEKEDEKLAAELQQQLDNEDMERRSRLECKDYEYAKSLTEDCSSSATPIFSPPQSATTGYFSSNEFSIISPSDESSSLNLLEGSARERSMRLAELSDYELALRLQNEEACAAVGEQQQQRNNKEQSEPVNKGEQKCWRDKFRSNSRIDKEKSSTK</sequence>
<dbReference type="Proteomes" id="UP000030764">
    <property type="component" value="Unassembled WGS sequence"/>
</dbReference>
<feature type="transmembrane region" description="Helical" evidence="3">
    <location>
        <begin position="1047"/>
        <end position="1068"/>
    </location>
</feature>
<dbReference type="Pfam" id="PF24138">
    <property type="entry name" value="TPR_TNPO3_IPO13_2nd"/>
    <property type="match status" value="1"/>
</dbReference>
<accession>A0A085LX51</accession>
<evidence type="ECO:0008006" key="9">
    <source>
        <dbReference type="Google" id="ProtNLM"/>
    </source>
</evidence>
<keyword evidence="3" id="KW-0812">Transmembrane</keyword>
<feature type="domain" description="Coiled-coil" evidence="6">
    <location>
        <begin position="1069"/>
        <end position="1169"/>
    </location>
</feature>
<keyword evidence="3" id="KW-0472">Membrane</keyword>
<evidence type="ECO:0000259" key="6">
    <source>
        <dbReference type="Pfam" id="PF15295"/>
    </source>
</evidence>
<feature type="domain" description="Exportin-1/Importin-beta-like" evidence="5">
    <location>
        <begin position="108"/>
        <end position="251"/>
    </location>
</feature>
<feature type="coiled-coil region" evidence="1">
    <location>
        <begin position="1110"/>
        <end position="1150"/>
    </location>
</feature>
<dbReference type="InterPro" id="IPR029311">
    <property type="entry name" value="CCDC50_N"/>
</dbReference>
<dbReference type="PANTHER" id="PTHR12363">
    <property type="entry name" value="TRANSPORTIN 3 AND IMPORTIN 13"/>
    <property type="match status" value="1"/>
</dbReference>
<keyword evidence="8" id="KW-1185">Reference proteome</keyword>
<dbReference type="Pfam" id="PF03810">
    <property type="entry name" value="IBN_N"/>
    <property type="match status" value="1"/>
</dbReference>
<dbReference type="EMBL" id="KL363268">
    <property type="protein sequence ID" value="KFD49547.1"/>
    <property type="molecule type" value="Genomic_DNA"/>
</dbReference>
<evidence type="ECO:0000256" key="2">
    <source>
        <dbReference type="SAM" id="MobiDB-lite"/>
    </source>
</evidence>
<dbReference type="GO" id="GO:0006606">
    <property type="term" value="P:protein import into nucleus"/>
    <property type="evidence" value="ECO:0007669"/>
    <property type="project" value="TreeGrafter"/>
</dbReference>
<gene>
    <name evidence="7" type="ORF">M513_09572</name>
</gene>
<dbReference type="Pfam" id="PF08389">
    <property type="entry name" value="Xpo1"/>
    <property type="match status" value="1"/>
</dbReference>
<dbReference type="InterPro" id="IPR057942">
    <property type="entry name" value="TPR_TNPO3_IPO13_3rd"/>
</dbReference>
<keyword evidence="1" id="KW-0175">Coiled coil</keyword>
<dbReference type="GO" id="GO:0005737">
    <property type="term" value="C:cytoplasm"/>
    <property type="evidence" value="ECO:0007669"/>
    <property type="project" value="TreeGrafter"/>
</dbReference>
<evidence type="ECO:0000259" key="5">
    <source>
        <dbReference type="Pfam" id="PF08389"/>
    </source>
</evidence>
<dbReference type="InterPro" id="IPR011989">
    <property type="entry name" value="ARM-like"/>
</dbReference>
<organism evidence="7 8">
    <name type="scientific">Trichuris suis</name>
    <name type="common">pig whipworm</name>
    <dbReference type="NCBI Taxonomy" id="68888"/>
    <lineage>
        <taxon>Eukaryota</taxon>
        <taxon>Metazoa</taxon>
        <taxon>Ecdysozoa</taxon>
        <taxon>Nematoda</taxon>
        <taxon>Enoplea</taxon>
        <taxon>Dorylaimia</taxon>
        <taxon>Trichinellida</taxon>
        <taxon>Trichuridae</taxon>
        <taxon>Trichuris</taxon>
    </lineage>
</organism>
<evidence type="ECO:0000313" key="8">
    <source>
        <dbReference type="Proteomes" id="UP000030764"/>
    </source>
</evidence>
<dbReference type="GO" id="GO:0031267">
    <property type="term" value="F:small GTPase binding"/>
    <property type="evidence" value="ECO:0007669"/>
    <property type="project" value="InterPro"/>
</dbReference>
<feature type="region of interest" description="Disordered" evidence="2">
    <location>
        <begin position="1241"/>
        <end position="1283"/>
    </location>
</feature>
<dbReference type="InterPro" id="IPR016024">
    <property type="entry name" value="ARM-type_fold"/>
</dbReference>
<keyword evidence="3" id="KW-1133">Transmembrane helix</keyword>
<evidence type="ECO:0000313" key="7">
    <source>
        <dbReference type="EMBL" id="KFD49547.1"/>
    </source>
</evidence>
<dbReference type="InterPro" id="IPR051345">
    <property type="entry name" value="Importin_beta-like_NTR"/>
</dbReference>
<dbReference type="InterPro" id="IPR001494">
    <property type="entry name" value="Importin-beta_N"/>
</dbReference>
<evidence type="ECO:0000259" key="4">
    <source>
        <dbReference type="Pfam" id="PF03810"/>
    </source>
</evidence>
<dbReference type="InterPro" id="IPR013598">
    <property type="entry name" value="Exportin-1/Importin-b-like"/>
</dbReference>
<evidence type="ECO:0000256" key="3">
    <source>
        <dbReference type="SAM" id="Phobius"/>
    </source>
</evidence>
<reference evidence="7 8" key="1">
    <citation type="journal article" date="2014" name="Nat. Genet.">
        <title>Genome and transcriptome of the porcine whipworm Trichuris suis.</title>
        <authorList>
            <person name="Jex A.R."/>
            <person name="Nejsum P."/>
            <person name="Schwarz E.M."/>
            <person name="Hu L."/>
            <person name="Young N.D."/>
            <person name="Hall R.S."/>
            <person name="Korhonen P.K."/>
            <person name="Liao S."/>
            <person name="Thamsborg S."/>
            <person name="Xia J."/>
            <person name="Xu P."/>
            <person name="Wang S."/>
            <person name="Scheerlinck J.P."/>
            <person name="Hofmann A."/>
            <person name="Sternberg P.W."/>
            <person name="Wang J."/>
            <person name="Gasser R.B."/>
        </authorList>
    </citation>
    <scope>NUCLEOTIDE SEQUENCE [LARGE SCALE GENOMIC DNA]</scope>
    <source>
        <strain evidence="7">DCEP-RM93M</strain>
    </source>
</reference>
<dbReference type="InterPro" id="IPR058537">
    <property type="entry name" value="TPR_TNPO3_IPO13_4th"/>
</dbReference>
<proteinExistence type="predicted"/>
<feature type="compositionally biased region" description="Basic and acidic residues" evidence="2">
    <location>
        <begin position="1249"/>
        <end position="1283"/>
    </location>
</feature>
<dbReference type="Gene3D" id="1.25.10.10">
    <property type="entry name" value="Leucine-rich Repeat Variant"/>
    <property type="match status" value="1"/>
</dbReference>
<dbReference type="Pfam" id="PF24139">
    <property type="entry name" value="TPR_TNPO3_IPO13_4th"/>
    <property type="match status" value="1"/>
</dbReference>
<evidence type="ECO:0000256" key="1">
    <source>
        <dbReference type="SAM" id="Coils"/>
    </source>
</evidence>
<feature type="domain" description="Importin N-terminal" evidence="4">
    <location>
        <begin position="33"/>
        <end position="96"/>
    </location>
</feature>
<dbReference type="SUPFAM" id="SSF48371">
    <property type="entry name" value="ARM repeat"/>
    <property type="match status" value="1"/>
</dbReference>
<dbReference type="PANTHER" id="PTHR12363:SF42">
    <property type="entry name" value="TRANSPORTIN-3"/>
    <property type="match status" value="1"/>
</dbReference>
<dbReference type="Pfam" id="PF24140">
    <property type="entry name" value="TPR_TNPO3_IPO13_3rd"/>
    <property type="match status" value="1"/>
</dbReference>